<name>A0A0Q3PHK1_BRADI</name>
<gene>
    <name evidence="2" type="ORF">BRADI_4g21526v3</name>
</gene>
<evidence type="ECO:0000256" key="1">
    <source>
        <dbReference type="SAM" id="Phobius"/>
    </source>
</evidence>
<reference evidence="2 3" key="1">
    <citation type="journal article" date="2010" name="Nature">
        <title>Genome sequencing and analysis of the model grass Brachypodium distachyon.</title>
        <authorList>
            <consortium name="International Brachypodium Initiative"/>
        </authorList>
    </citation>
    <scope>NUCLEOTIDE SEQUENCE [LARGE SCALE GENOMIC DNA]</scope>
    <source>
        <strain evidence="2 3">Bd21</strain>
    </source>
</reference>
<reference evidence="3" key="3">
    <citation type="submission" date="2018-08" db="UniProtKB">
        <authorList>
            <consortium name="EnsemblPlants"/>
        </authorList>
    </citation>
    <scope>IDENTIFICATION</scope>
    <source>
        <strain evidence="3">cv. Bd21</strain>
    </source>
</reference>
<keyword evidence="4" id="KW-1185">Reference proteome</keyword>
<dbReference type="EnsemblPlants" id="KQJ88817">
    <property type="protein sequence ID" value="KQJ88817"/>
    <property type="gene ID" value="BRADI_4g21526v3"/>
</dbReference>
<evidence type="ECO:0008006" key="5">
    <source>
        <dbReference type="Google" id="ProtNLM"/>
    </source>
</evidence>
<accession>A0A0Q3PHK1</accession>
<feature type="transmembrane region" description="Helical" evidence="1">
    <location>
        <begin position="95"/>
        <end position="114"/>
    </location>
</feature>
<reference evidence="2" key="2">
    <citation type="submission" date="2017-06" db="EMBL/GenBank/DDBJ databases">
        <title>WGS assembly of Brachypodium distachyon.</title>
        <authorList>
            <consortium name="The International Brachypodium Initiative"/>
            <person name="Lucas S."/>
            <person name="Harmon-Smith M."/>
            <person name="Lail K."/>
            <person name="Tice H."/>
            <person name="Grimwood J."/>
            <person name="Bruce D."/>
            <person name="Barry K."/>
            <person name="Shu S."/>
            <person name="Lindquist E."/>
            <person name="Wang M."/>
            <person name="Pitluck S."/>
            <person name="Vogel J.P."/>
            <person name="Garvin D.F."/>
            <person name="Mockler T.C."/>
            <person name="Schmutz J."/>
            <person name="Rokhsar D."/>
            <person name="Bevan M.W."/>
        </authorList>
    </citation>
    <scope>NUCLEOTIDE SEQUENCE</scope>
    <source>
        <strain evidence="2">Bd21</strain>
    </source>
</reference>
<evidence type="ECO:0000313" key="4">
    <source>
        <dbReference type="Proteomes" id="UP000008810"/>
    </source>
</evidence>
<dbReference type="AlphaFoldDB" id="A0A0Q3PHK1"/>
<dbReference type="EMBL" id="CM000883">
    <property type="protein sequence ID" value="KQJ88817.1"/>
    <property type="molecule type" value="Genomic_DNA"/>
</dbReference>
<dbReference type="InParanoid" id="A0A0Q3PHK1"/>
<keyword evidence="1" id="KW-1133">Transmembrane helix</keyword>
<keyword evidence="1" id="KW-0812">Transmembrane</keyword>
<proteinExistence type="predicted"/>
<dbReference type="PANTHER" id="PTHR36478">
    <property type="entry name" value="OS04G0614237 PROTEIN-RELATED"/>
    <property type="match status" value="1"/>
</dbReference>
<organism evidence="2">
    <name type="scientific">Brachypodium distachyon</name>
    <name type="common">Purple false brome</name>
    <name type="synonym">Trachynia distachya</name>
    <dbReference type="NCBI Taxonomy" id="15368"/>
    <lineage>
        <taxon>Eukaryota</taxon>
        <taxon>Viridiplantae</taxon>
        <taxon>Streptophyta</taxon>
        <taxon>Embryophyta</taxon>
        <taxon>Tracheophyta</taxon>
        <taxon>Spermatophyta</taxon>
        <taxon>Magnoliopsida</taxon>
        <taxon>Liliopsida</taxon>
        <taxon>Poales</taxon>
        <taxon>Poaceae</taxon>
        <taxon>BOP clade</taxon>
        <taxon>Pooideae</taxon>
        <taxon>Stipodae</taxon>
        <taxon>Brachypodieae</taxon>
        <taxon>Brachypodium</taxon>
    </lineage>
</organism>
<dbReference type="Gramene" id="KQJ88817">
    <property type="protein sequence ID" value="KQJ88817"/>
    <property type="gene ID" value="BRADI_4g21526v3"/>
</dbReference>
<dbReference type="OrthoDB" id="600596at2759"/>
<evidence type="ECO:0000313" key="3">
    <source>
        <dbReference type="EnsemblPlants" id="KQJ88817"/>
    </source>
</evidence>
<dbReference type="Proteomes" id="UP000008810">
    <property type="component" value="Chromosome 4"/>
</dbReference>
<dbReference type="PANTHER" id="PTHR36478:SF16">
    <property type="entry name" value="LISH DOMAIN-CONTAINING PROTEIN"/>
    <property type="match status" value="1"/>
</dbReference>
<sequence>MTAMKMDGGGSGSGKLSGPVEYACTRRLRHRLVLSYLSQQGLQPTFQSMVQQTDAHLCLKHLQQLVARGLLNEAVCYICRFLPSGTCKAIEDRPLLLFLYALWTFANIAASASHAAVAPDMHRNDLALFLTVCRNLKLCTIVIRLLKLPQFRASLNWGVISNKASFIACDLARESPELSHWVVLPSDPASLHDVLPICPRQKSYVKGPPRRPPARTITKLYLNKRRSVSSSSLQPGFATNSLNQVADLIMKCFNIGESLEFLQSSKKEDAPGAPLSQTMFDTLTDPAKTIGTSSVKNAGAPVSLPAKTSGILSGTYAGTTDTIQDVILRKNPRTELSTVREDPDPKRQRICVKLVSVHRPEAEVHRMNLMA</sequence>
<protein>
    <recommendedName>
        <fullName evidence="5">LisH domain-containing protein</fullName>
    </recommendedName>
</protein>
<keyword evidence="1" id="KW-0472">Membrane</keyword>
<evidence type="ECO:0000313" key="2">
    <source>
        <dbReference type="EMBL" id="KQJ88817.1"/>
    </source>
</evidence>